<gene>
    <name evidence="2" type="ORF">CBM2605_B160026</name>
    <name evidence="3" type="ORF">CBM2607_MP10353</name>
</gene>
<dbReference type="InterPro" id="IPR046150">
    <property type="entry name" value="DUF6152"/>
</dbReference>
<evidence type="ECO:0000313" key="2">
    <source>
        <dbReference type="EMBL" id="SOZ39334.1"/>
    </source>
</evidence>
<accession>A0A375HL16</accession>
<keyword evidence="1" id="KW-0732">Signal</keyword>
<feature type="chain" id="PRO_5016688337" evidence="1">
    <location>
        <begin position="31"/>
        <end position="131"/>
    </location>
</feature>
<dbReference type="AlphaFoldDB" id="A0A375HL16"/>
<dbReference type="EMBL" id="OFTC01000039">
    <property type="protein sequence ID" value="SOZ39334.1"/>
    <property type="molecule type" value="Genomic_DNA"/>
</dbReference>
<dbReference type="Proteomes" id="UP000255168">
    <property type="component" value="Plasmid II"/>
</dbReference>
<feature type="signal peptide" evidence="1">
    <location>
        <begin position="1"/>
        <end position="30"/>
    </location>
</feature>
<name>A0A375HL16_9BURK</name>
<evidence type="ECO:0000313" key="3">
    <source>
        <dbReference type="EMBL" id="SPD58951.1"/>
    </source>
</evidence>
<evidence type="ECO:0000256" key="1">
    <source>
        <dbReference type="SAM" id="SignalP"/>
    </source>
</evidence>
<protein>
    <submittedName>
        <fullName evidence="3">Uncharacterized protein</fullName>
    </submittedName>
</protein>
<organism evidence="3 4">
    <name type="scientific">Cupriavidus neocaledonicus</name>
    <dbReference type="NCBI Taxonomy" id="1040979"/>
    <lineage>
        <taxon>Bacteria</taxon>
        <taxon>Pseudomonadati</taxon>
        <taxon>Pseudomonadota</taxon>
        <taxon>Betaproteobacteria</taxon>
        <taxon>Burkholderiales</taxon>
        <taxon>Burkholderiaceae</taxon>
        <taxon>Cupriavidus</taxon>
    </lineage>
</organism>
<reference evidence="4 5" key="1">
    <citation type="submission" date="2018-01" db="EMBL/GenBank/DDBJ databases">
        <authorList>
            <person name="Clerissi C."/>
        </authorList>
    </citation>
    <scope>NUCLEOTIDE SEQUENCE [LARGE SCALE GENOMIC DNA]</scope>
    <source>
        <strain evidence="2">Cupriavidus taiwanensis STM 6082</strain>
        <strain evidence="3">Cupriavidus taiwanensis STM 6160</strain>
        <plasmid evidence="3">II</plasmid>
        <plasmid evidence="4">ii</plasmid>
    </source>
</reference>
<geneLocation type="plasmid" evidence="4">
    <name>ii</name>
</geneLocation>
<evidence type="ECO:0000313" key="5">
    <source>
        <dbReference type="Proteomes" id="UP000256710"/>
    </source>
</evidence>
<sequence>MPSIRALFRPALLRPALFRPALCAATLAMAAVPAIAHHGWSTYDETRPMTLTGKIVESHYENPHAHIRIDAGGKRWLAVLAPVSRMEARGATSDKVAVGREVTLVGYASKEKPDELRAERITVDGKTVELR</sequence>
<dbReference type="EMBL" id="LT984807">
    <property type="protein sequence ID" value="SPD58951.1"/>
    <property type="molecule type" value="Genomic_DNA"/>
</dbReference>
<geneLocation type="plasmid" evidence="3">
    <name>II</name>
</geneLocation>
<evidence type="ECO:0000313" key="4">
    <source>
        <dbReference type="Proteomes" id="UP000255168"/>
    </source>
</evidence>
<proteinExistence type="predicted"/>
<keyword evidence="5" id="KW-1185">Reference proteome</keyword>
<dbReference type="Proteomes" id="UP000256710">
    <property type="component" value="Unassembled WGS sequence"/>
</dbReference>
<dbReference type="RefSeq" id="WP_018006373.1">
    <property type="nucleotide sequence ID" value="NZ_AQUR01000097.1"/>
</dbReference>
<keyword evidence="3" id="KW-0614">Plasmid</keyword>
<dbReference type="Pfam" id="PF19649">
    <property type="entry name" value="DUF6152"/>
    <property type="match status" value="1"/>
</dbReference>